<protein>
    <submittedName>
        <fullName evidence="1">Uncharacterized protein</fullName>
    </submittedName>
</protein>
<sequence>MKKWKRKDEMYVCVVD</sequence>
<proteinExistence type="predicted"/>
<organism evidence="1">
    <name type="scientific">Arundo donax</name>
    <name type="common">Giant reed</name>
    <name type="synonym">Donax arundinaceus</name>
    <dbReference type="NCBI Taxonomy" id="35708"/>
    <lineage>
        <taxon>Eukaryota</taxon>
        <taxon>Viridiplantae</taxon>
        <taxon>Streptophyta</taxon>
        <taxon>Embryophyta</taxon>
        <taxon>Tracheophyta</taxon>
        <taxon>Spermatophyta</taxon>
        <taxon>Magnoliopsida</taxon>
        <taxon>Liliopsida</taxon>
        <taxon>Poales</taxon>
        <taxon>Poaceae</taxon>
        <taxon>PACMAD clade</taxon>
        <taxon>Arundinoideae</taxon>
        <taxon>Arundineae</taxon>
        <taxon>Arundo</taxon>
    </lineage>
</organism>
<evidence type="ECO:0000313" key="1">
    <source>
        <dbReference type="EMBL" id="JAD41853.1"/>
    </source>
</evidence>
<reference evidence="1" key="1">
    <citation type="submission" date="2014-09" db="EMBL/GenBank/DDBJ databases">
        <authorList>
            <person name="Magalhaes I.L.F."/>
            <person name="Oliveira U."/>
            <person name="Santos F.R."/>
            <person name="Vidigal T.H.D.A."/>
            <person name="Brescovit A.D."/>
            <person name="Santos A.J."/>
        </authorList>
    </citation>
    <scope>NUCLEOTIDE SEQUENCE</scope>
    <source>
        <tissue evidence="1">Shoot tissue taken approximately 20 cm above the soil surface</tissue>
    </source>
</reference>
<dbReference type="AlphaFoldDB" id="A0A0A8ZVV5"/>
<reference evidence="1" key="2">
    <citation type="journal article" date="2015" name="Data Brief">
        <title>Shoot transcriptome of the giant reed, Arundo donax.</title>
        <authorList>
            <person name="Barrero R.A."/>
            <person name="Guerrero F.D."/>
            <person name="Moolhuijzen P."/>
            <person name="Goolsby J.A."/>
            <person name="Tidwell J."/>
            <person name="Bellgard S.E."/>
            <person name="Bellgard M.I."/>
        </authorList>
    </citation>
    <scope>NUCLEOTIDE SEQUENCE</scope>
    <source>
        <tissue evidence="1">Shoot tissue taken approximately 20 cm above the soil surface</tissue>
    </source>
</reference>
<dbReference type="EMBL" id="GBRH01256042">
    <property type="protein sequence ID" value="JAD41853.1"/>
    <property type="molecule type" value="Transcribed_RNA"/>
</dbReference>
<name>A0A0A8ZVV5_ARUDO</name>
<accession>A0A0A8ZVV5</accession>